<sequence>MARRLVIDPPGTAPLLPRSRFLSAPGGKGRWIYWVGSGNGKGGGLLSYTPTTTAPSPHRRVDVDIDMFLIL</sequence>
<protein>
    <submittedName>
        <fullName evidence="1">Uncharacterized protein</fullName>
    </submittedName>
</protein>
<evidence type="ECO:0000313" key="2">
    <source>
        <dbReference type="Proteomes" id="UP000479710"/>
    </source>
</evidence>
<name>A0A6G1EZG4_9ORYZ</name>
<comment type="caution">
    <text evidence="1">The sequence shown here is derived from an EMBL/GenBank/DDBJ whole genome shotgun (WGS) entry which is preliminary data.</text>
</comment>
<dbReference type="AlphaFoldDB" id="A0A6G1EZG4"/>
<keyword evidence="2" id="KW-1185">Reference proteome</keyword>
<gene>
    <name evidence="1" type="ORF">E2562_027559</name>
</gene>
<reference evidence="1 2" key="1">
    <citation type="submission" date="2019-11" db="EMBL/GenBank/DDBJ databases">
        <title>Whole genome sequence of Oryza granulata.</title>
        <authorList>
            <person name="Li W."/>
        </authorList>
    </citation>
    <scope>NUCLEOTIDE SEQUENCE [LARGE SCALE GENOMIC DNA]</scope>
    <source>
        <strain evidence="2">cv. Menghai</strain>
        <tissue evidence="1">Leaf</tissue>
    </source>
</reference>
<dbReference type="Proteomes" id="UP000479710">
    <property type="component" value="Unassembled WGS sequence"/>
</dbReference>
<proteinExistence type="predicted"/>
<organism evidence="1 2">
    <name type="scientific">Oryza meyeriana var. granulata</name>
    <dbReference type="NCBI Taxonomy" id="110450"/>
    <lineage>
        <taxon>Eukaryota</taxon>
        <taxon>Viridiplantae</taxon>
        <taxon>Streptophyta</taxon>
        <taxon>Embryophyta</taxon>
        <taxon>Tracheophyta</taxon>
        <taxon>Spermatophyta</taxon>
        <taxon>Magnoliopsida</taxon>
        <taxon>Liliopsida</taxon>
        <taxon>Poales</taxon>
        <taxon>Poaceae</taxon>
        <taxon>BOP clade</taxon>
        <taxon>Oryzoideae</taxon>
        <taxon>Oryzeae</taxon>
        <taxon>Oryzinae</taxon>
        <taxon>Oryza</taxon>
        <taxon>Oryza meyeriana</taxon>
    </lineage>
</organism>
<evidence type="ECO:0000313" key="1">
    <source>
        <dbReference type="EMBL" id="KAF0930058.1"/>
    </source>
</evidence>
<accession>A0A6G1EZG4</accession>
<dbReference type="EMBL" id="SPHZ02000002">
    <property type="protein sequence ID" value="KAF0930058.1"/>
    <property type="molecule type" value="Genomic_DNA"/>
</dbReference>